<feature type="compositionally biased region" description="Basic and acidic residues" evidence="1">
    <location>
        <begin position="305"/>
        <end position="315"/>
    </location>
</feature>
<evidence type="ECO:0000256" key="1">
    <source>
        <dbReference type="SAM" id="MobiDB-lite"/>
    </source>
</evidence>
<dbReference type="EMBL" id="KN847475">
    <property type="protein sequence ID" value="KIX09381.1"/>
    <property type="molecule type" value="Genomic_DNA"/>
</dbReference>
<dbReference type="GeneID" id="25288531"/>
<name>A0A0D2J111_9EURO</name>
<sequence length="722" mass="80462">MTGEKAHRTIADHLQDAELWTQLGYETFQIQLTQHGETLSNRVFVVDFHLCSRRDNGSSLLCPPGVYPSALQLVRQNMHFTGPSRSNGRFARTISAFKVEQEQDINRLESFDAKNPVGSSFSPMDIAHHRVRVPFQSAVTPQFGSHLSAAGGDADPIQQPQRKSLLGEDVLIALLDAGLRTSMCPRSTRIAAGVKCLDERGNFRLGDIAPAVFVPNYTRKFEDQARFIPGISKFLATFLAVSRAERIESREASLELQKDLWMTVANSARNHGPVRRLRPLWSAKTTTSTGEVLKIDQATEVGTLLHHEGSRRESSPTENSGNEGITDENIFDFCRTFDTQANSLPRDIPPVALKSFNGGHSATAMDFCDGEAEAAGSRPGETVLIPSEDENSADPPGKSRSHTNSLSLSEVSMLMSLEEESRLIRRPEVTGGSSWLTQNVIRMHPLRQHAHPSHLLDKCDSGENEESFIYDQSHLVPSRQSGGVCLELDEFDCQYTKPPSADEQDRIPNFQDSYYHSASGHYIDDGSEPMSGNQNDHSSDVSLTDVLGNDHLLWHMWKRRASVAPRGEEDIDDMKTMYQTNPDMKLLSRGGDLDLSDMSSSSHDDPMLAESTDPRSPVRERPSHPGTPTSERRSYFATTRSSSSSSSYIGQPSNPSDPKLPRRGSIMKRFSWGGRHHSSEMTELDLTNLEGRIMEVKRRKTLDDYEMMERDAAHDDADEMLF</sequence>
<organism evidence="2 3">
    <name type="scientific">Rhinocladiella mackenziei CBS 650.93</name>
    <dbReference type="NCBI Taxonomy" id="1442369"/>
    <lineage>
        <taxon>Eukaryota</taxon>
        <taxon>Fungi</taxon>
        <taxon>Dikarya</taxon>
        <taxon>Ascomycota</taxon>
        <taxon>Pezizomycotina</taxon>
        <taxon>Eurotiomycetes</taxon>
        <taxon>Chaetothyriomycetidae</taxon>
        <taxon>Chaetothyriales</taxon>
        <taxon>Herpotrichiellaceae</taxon>
        <taxon>Rhinocladiella</taxon>
    </lineage>
</organism>
<dbReference type="HOGENOM" id="CLU_017897_0_0_1"/>
<feature type="region of interest" description="Disordered" evidence="1">
    <location>
        <begin position="583"/>
        <end position="664"/>
    </location>
</feature>
<keyword evidence="3" id="KW-1185">Reference proteome</keyword>
<dbReference type="RefSeq" id="XP_013276517.1">
    <property type="nucleotide sequence ID" value="XM_013421063.1"/>
</dbReference>
<feature type="region of interest" description="Disordered" evidence="1">
    <location>
        <begin position="305"/>
        <end position="325"/>
    </location>
</feature>
<evidence type="ECO:0000313" key="3">
    <source>
        <dbReference type="Proteomes" id="UP000053617"/>
    </source>
</evidence>
<dbReference type="OrthoDB" id="4112397at2759"/>
<accession>A0A0D2J111</accession>
<gene>
    <name evidence="2" type="ORF">Z518_00460</name>
</gene>
<dbReference type="VEuPathDB" id="FungiDB:Z518_00460"/>
<proteinExistence type="predicted"/>
<feature type="compositionally biased region" description="Basic and acidic residues" evidence="1">
    <location>
        <begin position="602"/>
        <end position="623"/>
    </location>
</feature>
<reference evidence="2 3" key="1">
    <citation type="submission" date="2015-01" db="EMBL/GenBank/DDBJ databases">
        <title>The Genome Sequence of Rhinocladiella mackenzie CBS 650.93.</title>
        <authorList>
            <consortium name="The Broad Institute Genomics Platform"/>
            <person name="Cuomo C."/>
            <person name="de Hoog S."/>
            <person name="Gorbushina A."/>
            <person name="Stielow B."/>
            <person name="Teixiera M."/>
            <person name="Abouelleil A."/>
            <person name="Chapman S.B."/>
            <person name="Priest M."/>
            <person name="Young S.K."/>
            <person name="Wortman J."/>
            <person name="Nusbaum C."/>
            <person name="Birren B."/>
        </authorList>
    </citation>
    <scope>NUCLEOTIDE SEQUENCE [LARGE SCALE GENOMIC DNA]</scope>
    <source>
        <strain evidence="2 3">CBS 650.93</strain>
    </source>
</reference>
<feature type="region of interest" description="Disordered" evidence="1">
    <location>
        <begin position="372"/>
        <end position="407"/>
    </location>
</feature>
<protein>
    <submittedName>
        <fullName evidence="2">Uncharacterized protein</fullName>
    </submittedName>
</protein>
<dbReference type="STRING" id="1442369.A0A0D2J111"/>
<feature type="compositionally biased region" description="Polar residues" evidence="1">
    <location>
        <begin position="530"/>
        <end position="541"/>
    </location>
</feature>
<evidence type="ECO:0000313" key="2">
    <source>
        <dbReference type="EMBL" id="KIX09381.1"/>
    </source>
</evidence>
<feature type="region of interest" description="Disordered" evidence="1">
    <location>
        <begin position="518"/>
        <end position="541"/>
    </location>
</feature>
<dbReference type="Proteomes" id="UP000053617">
    <property type="component" value="Unassembled WGS sequence"/>
</dbReference>
<dbReference type="AlphaFoldDB" id="A0A0D2J111"/>